<keyword evidence="2" id="KW-1185">Reference proteome</keyword>
<proteinExistence type="predicted"/>
<evidence type="ECO:0008006" key="3">
    <source>
        <dbReference type="Google" id="ProtNLM"/>
    </source>
</evidence>
<sequence length="50" mass="4950">MVLIGCGLGMVGGPLADMSLARVPHEDAGSASGLFKAVFAGIWPGKTCCG</sequence>
<dbReference type="EMBL" id="BAAABY010000009">
    <property type="protein sequence ID" value="GAA0451766.1"/>
    <property type="molecule type" value="Genomic_DNA"/>
</dbReference>
<dbReference type="Proteomes" id="UP001500909">
    <property type="component" value="Unassembled WGS sequence"/>
</dbReference>
<comment type="caution">
    <text evidence="1">The sequence shown here is derived from an EMBL/GenBank/DDBJ whole genome shotgun (WGS) entry which is preliminary data.</text>
</comment>
<evidence type="ECO:0000313" key="2">
    <source>
        <dbReference type="Proteomes" id="UP001500909"/>
    </source>
</evidence>
<name>A0ABP3JF40_9ACTN</name>
<reference evidence="2" key="1">
    <citation type="journal article" date="2019" name="Int. J. Syst. Evol. Microbiol.">
        <title>The Global Catalogue of Microorganisms (GCM) 10K type strain sequencing project: providing services to taxonomists for standard genome sequencing and annotation.</title>
        <authorList>
            <consortium name="The Broad Institute Genomics Platform"/>
            <consortium name="The Broad Institute Genome Sequencing Center for Infectious Disease"/>
            <person name="Wu L."/>
            <person name="Ma J."/>
        </authorList>
    </citation>
    <scope>NUCLEOTIDE SEQUENCE [LARGE SCALE GENOMIC DNA]</scope>
    <source>
        <strain evidence="2">JCM 4805</strain>
    </source>
</reference>
<gene>
    <name evidence="1" type="ORF">GCM10010361_14810</name>
</gene>
<protein>
    <recommendedName>
        <fullName evidence="3">Major facilitator superfamily (MFS) profile domain-containing protein</fullName>
    </recommendedName>
</protein>
<evidence type="ECO:0000313" key="1">
    <source>
        <dbReference type="EMBL" id="GAA0451766.1"/>
    </source>
</evidence>
<organism evidence="1 2">
    <name type="scientific">Streptomyces olivaceiscleroticus</name>
    <dbReference type="NCBI Taxonomy" id="68245"/>
    <lineage>
        <taxon>Bacteria</taxon>
        <taxon>Bacillati</taxon>
        <taxon>Actinomycetota</taxon>
        <taxon>Actinomycetes</taxon>
        <taxon>Kitasatosporales</taxon>
        <taxon>Streptomycetaceae</taxon>
        <taxon>Streptomyces</taxon>
    </lineage>
</organism>
<accession>A0ABP3JF40</accession>